<accession>A0A9D1MFE2</accession>
<reference evidence="1" key="2">
    <citation type="journal article" date="2021" name="PeerJ">
        <title>Extensive microbial diversity within the chicken gut microbiome revealed by metagenomics and culture.</title>
        <authorList>
            <person name="Gilroy R."/>
            <person name="Ravi A."/>
            <person name="Getino M."/>
            <person name="Pursley I."/>
            <person name="Horton D.L."/>
            <person name="Alikhan N.F."/>
            <person name="Baker D."/>
            <person name="Gharbi K."/>
            <person name="Hall N."/>
            <person name="Watson M."/>
            <person name="Adriaenssens E.M."/>
            <person name="Foster-Nyarko E."/>
            <person name="Jarju S."/>
            <person name="Secka A."/>
            <person name="Antonio M."/>
            <person name="Oren A."/>
            <person name="Chaudhuri R.R."/>
            <person name="La Ragione R."/>
            <person name="Hildebrand F."/>
            <person name="Pallen M.J."/>
        </authorList>
    </citation>
    <scope>NUCLEOTIDE SEQUENCE</scope>
    <source>
        <strain evidence="1">11687</strain>
    </source>
</reference>
<evidence type="ECO:0000313" key="2">
    <source>
        <dbReference type="Proteomes" id="UP000824081"/>
    </source>
</evidence>
<gene>
    <name evidence="1" type="ORF">IAC57_03635</name>
</gene>
<sequence>MEKGLRAFFYEYKYYLFPESCADTEDLKKLGKAEFRRLREENCMAPDFVEESIASEWLEIGYPEKVFPVTVNVYTQAEYDALLKKQVEKRCAGCLRFGGDADDLTGHHREISLSGVCYSREEEEENPPFTRLATWFWEIVAEQVNRLAELADAGDQREIEKLLNRQLSRFFLPLDFYCGVENGRYCLCMSSANYPAQGIRAVVKILADTAMEETSCLRAAGWTVYPYFPKDVYRPKLRPDYFRHPPRLFVGEVPGGELEIVVYEKGADKWTERQIAGRKAAAYRYLCSRVGEDLLLAGSDCIAFSETVPDDKEEVTAEELYVRLKKCVADEYGEYEPFPAPLFLHAGEEEEDRGTPLPYKERVHTWVTVCSEMSPENHFEGPLQINTFFENFGIVYAYIFFPGVTQEGANAERTEIWREYLDGVWEYPQPITLPENKEIFARRVGMCFSDAGTSVDYMVFDEKEFFRVLRNLSPVLVGYGAKIVTVKRDGVIVYNPGYVIRPEDAGYPA</sequence>
<proteinExistence type="predicted"/>
<protein>
    <submittedName>
        <fullName evidence="1">Uncharacterized protein</fullName>
    </submittedName>
</protein>
<dbReference type="Proteomes" id="UP000824081">
    <property type="component" value="Unassembled WGS sequence"/>
</dbReference>
<dbReference type="EMBL" id="DVMZ01000098">
    <property type="protein sequence ID" value="HIU59175.1"/>
    <property type="molecule type" value="Genomic_DNA"/>
</dbReference>
<reference evidence="1" key="1">
    <citation type="submission" date="2020-10" db="EMBL/GenBank/DDBJ databases">
        <authorList>
            <person name="Gilroy R."/>
        </authorList>
    </citation>
    <scope>NUCLEOTIDE SEQUENCE</scope>
    <source>
        <strain evidence="1">11687</strain>
    </source>
</reference>
<comment type="caution">
    <text evidence="1">The sequence shown here is derived from an EMBL/GenBank/DDBJ whole genome shotgun (WGS) entry which is preliminary data.</text>
</comment>
<dbReference type="AlphaFoldDB" id="A0A9D1MFE2"/>
<evidence type="ECO:0000313" key="1">
    <source>
        <dbReference type="EMBL" id="HIU59175.1"/>
    </source>
</evidence>
<organism evidence="1 2">
    <name type="scientific">Candidatus Scatosoma pullistercoris</name>
    <dbReference type="NCBI Taxonomy" id="2840934"/>
    <lineage>
        <taxon>Bacteria</taxon>
        <taxon>Bacillati</taxon>
        <taxon>Bacillota</taxon>
        <taxon>Clostridia</taxon>
        <taxon>Candidatus Scatosoma</taxon>
    </lineage>
</organism>
<name>A0A9D1MFE2_9FIRM</name>